<gene>
    <name evidence="1" type="ORF">CTRG_01101</name>
</gene>
<dbReference type="GeneID" id="8301614"/>
<evidence type="ECO:0000313" key="1">
    <source>
        <dbReference type="EMBL" id="EER34241.1"/>
    </source>
</evidence>
<dbReference type="Proteomes" id="UP000002037">
    <property type="component" value="Unassembled WGS sequence"/>
</dbReference>
<name>C5M5H1_CANTT</name>
<dbReference type="HOGENOM" id="CLU_1320723_0_0_1"/>
<dbReference type="KEGG" id="ctp:CTRG_01101"/>
<dbReference type="OrthoDB" id="4015782at2759"/>
<organism evidence="1 2">
    <name type="scientific">Candida tropicalis (strain ATCC MYA-3404 / T1)</name>
    <name type="common">Yeast</name>
    <dbReference type="NCBI Taxonomy" id="294747"/>
    <lineage>
        <taxon>Eukaryota</taxon>
        <taxon>Fungi</taxon>
        <taxon>Dikarya</taxon>
        <taxon>Ascomycota</taxon>
        <taxon>Saccharomycotina</taxon>
        <taxon>Pichiomycetes</taxon>
        <taxon>Debaryomycetaceae</taxon>
        <taxon>Candida/Lodderomyces clade</taxon>
        <taxon>Candida</taxon>
    </lineage>
</organism>
<dbReference type="VEuPathDB" id="FungiDB:CTRG_01101"/>
<evidence type="ECO:0000313" key="2">
    <source>
        <dbReference type="Proteomes" id="UP000002037"/>
    </source>
</evidence>
<dbReference type="EMBL" id="GG692396">
    <property type="protein sequence ID" value="EER34241.1"/>
    <property type="molecule type" value="Genomic_DNA"/>
</dbReference>
<dbReference type="AlphaFoldDB" id="C5M5H1"/>
<protein>
    <recommendedName>
        <fullName evidence="3">Required for respiratory growth protein 8, mitochondrial</fullName>
    </recommendedName>
</protein>
<accession>C5M5H1</accession>
<dbReference type="RefSeq" id="XP_002546796.1">
    <property type="nucleotide sequence ID" value="XM_002546750.1"/>
</dbReference>
<reference evidence="1 2" key="1">
    <citation type="journal article" date="2009" name="Nature">
        <title>Evolution of pathogenicity and sexual reproduction in eight Candida genomes.</title>
        <authorList>
            <person name="Butler G."/>
            <person name="Rasmussen M.D."/>
            <person name="Lin M.F."/>
            <person name="Santos M.A."/>
            <person name="Sakthikumar S."/>
            <person name="Munro C.A."/>
            <person name="Rheinbay E."/>
            <person name="Grabherr M."/>
            <person name="Forche A."/>
            <person name="Reedy J.L."/>
            <person name="Agrafioti I."/>
            <person name="Arnaud M.B."/>
            <person name="Bates S."/>
            <person name="Brown A.J."/>
            <person name="Brunke S."/>
            <person name="Costanzo M.C."/>
            <person name="Fitzpatrick D.A."/>
            <person name="de Groot P.W."/>
            <person name="Harris D."/>
            <person name="Hoyer L.L."/>
            <person name="Hube B."/>
            <person name="Klis F.M."/>
            <person name="Kodira C."/>
            <person name="Lennard N."/>
            <person name="Logue M.E."/>
            <person name="Martin R."/>
            <person name="Neiman A.M."/>
            <person name="Nikolaou E."/>
            <person name="Quail M.A."/>
            <person name="Quinn J."/>
            <person name="Santos M.C."/>
            <person name="Schmitzberger F.F."/>
            <person name="Sherlock G."/>
            <person name="Shah P."/>
            <person name="Silverstein K.A."/>
            <person name="Skrzypek M.S."/>
            <person name="Soll D."/>
            <person name="Staggs R."/>
            <person name="Stansfield I."/>
            <person name="Stumpf M.P."/>
            <person name="Sudbery P.E."/>
            <person name="Srikantha T."/>
            <person name="Zeng Q."/>
            <person name="Berman J."/>
            <person name="Berriman M."/>
            <person name="Heitman J."/>
            <person name="Gow N.A."/>
            <person name="Lorenz M.C."/>
            <person name="Birren B.W."/>
            <person name="Kellis M."/>
            <person name="Cuomo C.A."/>
        </authorList>
    </citation>
    <scope>NUCLEOTIDE SEQUENCE [LARGE SCALE GENOMIC DNA]</scope>
    <source>
        <strain evidence="2">ATCC MYA-3404 / T1</strain>
    </source>
</reference>
<dbReference type="eggNOG" id="ENOG502RPG2">
    <property type="taxonomic scope" value="Eukaryota"/>
</dbReference>
<evidence type="ECO:0008006" key="3">
    <source>
        <dbReference type="Google" id="ProtNLM"/>
    </source>
</evidence>
<keyword evidence="2" id="KW-1185">Reference proteome</keyword>
<sequence>MSKILQHPILVNPTRWLRSNKKHASDLYQRGYYPSLQNNPFASALTRLEANSPTTTIPHGDGISLVVSKQNLNSGKQHLTLNPRIGEEIHEPSRLIINSSKYIKTMINNPKATQKLIPMQFIIKGKLMKNHITLQENILETIEEIYKQKIETLIAHIAQEDSGENGIVLTNSDILIQIQGGIAYISNRGVFQGRELYIDYDKHPELSRLIIMYTDFKYL</sequence>
<proteinExistence type="predicted"/>